<comment type="subcellular location">
    <subcellularLocation>
        <location evidence="1 8">Cell outer membrane</location>
        <topology evidence="1 8">Lipid-anchor</topology>
    </subcellularLocation>
</comment>
<dbReference type="Proteomes" id="UP001595457">
    <property type="component" value="Unassembled WGS sequence"/>
</dbReference>
<gene>
    <name evidence="9" type="ORF">ACFOJE_03195</name>
</gene>
<protein>
    <submittedName>
        <fullName evidence="9">Efflux transporter outer membrane subunit</fullName>
    </submittedName>
</protein>
<dbReference type="RefSeq" id="WP_377812809.1">
    <property type="nucleotide sequence ID" value="NZ_JBHRSJ010000005.1"/>
</dbReference>
<accession>A0ABV7AP71</accession>
<keyword evidence="3 8" id="KW-1134">Transmembrane beta strand</keyword>
<evidence type="ECO:0000256" key="3">
    <source>
        <dbReference type="ARBA" id="ARBA00022452"/>
    </source>
</evidence>
<dbReference type="NCBIfam" id="TIGR01845">
    <property type="entry name" value="outer_NodT"/>
    <property type="match status" value="1"/>
</dbReference>
<dbReference type="InterPro" id="IPR010131">
    <property type="entry name" value="MdtP/NodT-like"/>
</dbReference>
<evidence type="ECO:0000313" key="10">
    <source>
        <dbReference type="Proteomes" id="UP001595457"/>
    </source>
</evidence>
<comment type="caution">
    <text evidence="9">The sequence shown here is derived from an EMBL/GenBank/DDBJ whole genome shotgun (WGS) entry which is preliminary data.</text>
</comment>
<evidence type="ECO:0000256" key="6">
    <source>
        <dbReference type="ARBA" id="ARBA00023237"/>
    </source>
</evidence>
<reference evidence="10" key="1">
    <citation type="journal article" date="2019" name="Int. J. Syst. Evol. Microbiol.">
        <title>The Global Catalogue of Microorganisms (GCM) 10K type strain sequencing project: providing services to taxonomists for standard genome sequencing and annotation.</title>
        <authorList>
            <consortium name="The Broad Institute Genomics Platform"/>
            <consortium name="The Broad Institute Genome Sequencing Center for Infectious Disease"/>
            <person name="Wu L."/>
            <person name="Ma J."/>
        </authorList>
    </citation>
    <scope>NUCLEOTIDE SEQUENCE [LARGE SCALE GENOMIC DNA]</scope>
    <source>
        <strain evidence="10">KCTC 62195</strain>
    </source>
</reference>
<organism evidence="9 10">
    <name type="scientific">Azotobacter bryophylli</name>
    <dbReference type="NCBI Taxonomy" id="1986537"/>
    <lineage>
        <taxon>Bacteria</taxon>
        <taxon>Pseudomonadati</taxon>
        <taxon>Pseudomonadota</taxon>
        <taxon>Gammaproteobacteria</taxon>
        <taxon>Pseudomonadales</taxon>
        <taxon>Pseudomonadaceae</taxon>
        <taxon>Azotobacter</taxon>
    </lineage>
</organism>
<keyword evidence="5 8" id="KW-0564">Palmitate</keyword>
<dbReference type="Gene3D" id="1.20.1600.10">
    <property type="entry name" value="Outer membrane efflux proteins (OEP)"/>
    <property type="match status" value="1"/>
</dbReference>
<name>A0ABV7AP71_9GAMM</name>
<keyword evidence="8" id="KW-0472">Membrane</keyword>
<evidence type="ECO:0000256" key="2">
    <source>
        <dbReference type="ARBA" id="ARBA00007613"/>
    </source>
</evidence>
<keyword evidence="7 8" id="KW-0449">Lipoprotein</keyword>
<evidence type="ECO:0000256" key="4">
    <source>
        <dbReference type="ARBA" id="ARBA00022692"/>
    </source>
</evidence>
<dbReference type="SUPFAM" id="SSF56954">
    <property type="entry name" value="Outer membrane efflux proteins (OEP)"/>
    <property type="match status" value="1"/>
</dbReference>
<proteinExistence type="inferred from homology"/>
<dbReference type="PANTHER" id="PTHR30203">
    <property type="entry name" value="OUTER MEMBRANE CATION EFFLUX PROTEIN"/>
    <property type="match status" value="1"/>
</dbReference>
<dbReference type="InterPro" id="IPR003423">
    <property type="entry name" value="OMP_efflux"/>
</dbReference>
<comment type="similarity">
    <text evidence="2 8">Belongs to the outer membrane factor (OMF) (TC 1.B.17) family.</text>
</comment>
<keyword evidence="4 8" id="KW-0812">Transmembrane</keyword>
<sequence length="482" mass="52388">MKFKSLAVAVALALGGCTMMPNYQRPQAPVEPDWPKGAAYAEQQAQGPAAAAIGWQEVFRDPALQRLIGQALENNRDLRQAALNVEAYRAQYRIQRSELVPQIGTDYQSSRERLPGDLMSSGKPGIQSQYGLTVGVSAYELDVFGRIRSLNRQALENYLATEEARRSVHIALVGDVATTYFTWRTDQDLLKLTQATLQSYRHSLSLIEASAEVGTASDLDVRQARTLVDQARAQEALYTRYIAEDANALRLLLGSSIPADLPQGLPLGKDALAEVPPGLPADLLLRRPDIRAAEHQLRAANANIGAARAAFFPKITLTAAAGTLSADLGDLFGAGSGTWSFMPRISVPIFTGGRLRASLDYAKIQKDINVAGYEKSIQTAFREVSDGLAARGTFGRQLKAQGDLVDNYQAYYQLAQQRYDEGVDNYLSVLDSQRQLFAAQQQLLTDRLLQLNAEVGLYKALGGGWQRTSLGQAGTGPAADPS</sequence>
<evidence type="ECO:0000256" key="1">
    <source>
        <dbReference type="ARBA" id="ARBA00004459"/>
    </source>
</evidence>
<evidence type="ECO:0000256" key="5">
    <source>
        <dbReference type="ARBA" id="ARBA00023139"/>
    </source>
</evidence>
<keyword evidence="6" id="KW-0998">Cell outer membrane</keyword>
<dbReference type="Pfam" id="PF02321">
    <property type="entry name" value="OEP"/>
    <property type="match status" value="2"/>
</dbReference>
<evidence type="ECO:0000313" key="9">
    <source>
        <dbReference type="EMBL" id="MFC2971224.1"/>
    </source>
</evidence>
<dbReference type="PANTHER" id="PTHR30203:SF32">
    <property type="entry name" value="CATION EFFLUX SYSTEM PROTEIN CUSC"/>
    <property type="match status" value="1"/>
</dbReference>
<dbReference type="EMBL" id="JBHRSJ010000005">
    <property type="protein sequence ID" value="MFC2971224.1"/>
    <property type="molecule type" value="Genomic_DNA"/>
</dbReference>
<evidence type="ECO:0000256" key="7">
    <source>
        <dbReference type="ARBA" id="ARBA00023288"/>
    </source>
</evidence>
<dbReference type="Gene3D" id="2.20.200.10">
    <property type="entry name" value="Outer membrane efflux proteins (OEP)"/>
    <property type="match status" value="1"/>
</dbReference>
<keyword evidence="10" id="KW-1185">Reference proteome</keyword>
<evidence type="ECO:0000256" key="8">
    <source>
        <dbReference type="RuleBase" id="RU362097"/>
    </source>
</evidence>
<dbReference type="PROSITE" id="PS51257">
    <property type="entry name" value="PROKAR_LIPOPROTEIN"/>
    <property type="match status" value="1"/>
</dbReference>